<dbReference type="Proteomes" id="UP000030752">
    <property type="component" value="Unassembled WGS sequence"/>
</dbReference>
<evidence type="ECO:0000313" key="1">
    <source>
        <dbReference type="EMBL" id="ETN47097.1"/>
    </source>
</evidence>
<dbReference type="RefSeq" id="XP_008711809.1">
    <property type="nucleotide sequence ID" value="XM_008713587.1"/>
</dbReference>
<dbReference type="HOGENOM" id="CLU_1468110_0_0_1"/>
<accession>W2SEH8</accession>
<proteinExistence type="predicted"/>
<organism evidence="1 2">
    <name type="scientific">Cyphellophora europaea (strain CBS 101466)</name>
    <name type="common">Phialophora europaea</name>
    <dbReference type="NCBI Taxonomy" id="1220924"/>
    <lineage>
        <taxon>Eukaryota</taxon>
        <taxon>Fungi</taxon>
        <taxon>Dikarya</taxon>
        <taxon>Ascomycota</taxon>
        <taxon>Pezizomycotina</taxon>
        <taxon>Eurotiomycetes</taxon>
        <taxon>Chaetothyriomycetidae</taxon>
        <taxon>Chaetothyriales</taxon>
        <taxon>Cyphellophoraceae</taxon>
        <taxon>Cyphellophora</taxon>
    </lineage>
</organism>
<dbReference type="AlphaFoldDB" id="W2SEH8"/>
<sequence length="184" mass="20281">MAPGLCADRFTPEVHVACDSFHDAVDNDTASDSDTCSIAEPHQAAEDAMYSRCLSGSNLLAILTLCDALNPDDPKLNRSDIVRRASITLGIKKAKSFEPQSANSSATLPTKGFYQGIEDLINQEVAARLEQQPLQFHRVDLESDNKTCQLTMTSDRINEVLMQEVVWLMDAKAKIVRLKELAVE</sequence>
<dbReference type="EMBL" id="KB822711">
    <property type="protein sequence ID" value="ETN47097.1"/>
    <property type="molecule type" value="Genomic_DNA"/>
</dbReference>
<protein>
    <submittedName>
        <fullName evidence="1">Uncharacterized protein</fullName>
    </submittedName>
</protein>
<dbReference type="GeneID" id="19968626"/>
<keyword evidence="2" id="KW-1185">Reference proteome</keyword>
<reference evidence="1 2" key="1">
    <citation type="submission" date="2013-03" db="EMBL/GenBank/DDBJ databases">
        <title>The Genome Sequence of Phialophora europaea CBS 101466.</title>
        <authorList>
            <consortium name="The Broad Institute Genomics Platform"/>
            <person name="Cuomo C."/>
            <person name="de Hoog S."/>
            <person name="Gorbushina A."/>
            <person name="Walker B."/>
            <person name="Young S.K."/>
            <person name="Zeng Q."/>
            <person name="Gargeya S."/>
            <person name="Fitzgerald M."/>
            <person name="Haas B."/>
            <person name="Abouelleil A."/>
            <person name="Allen A.W."/>
            <person name="Alvarado L."/>
            <person name="Arachchi H.M."/>
            <person name="Berlin A.M."/>
            <person name="Chapman S.B."/>
            <person name="Gainer-Dewar J."/>
            <person name="Goldberg J."/>
            <person name="Griggs A."/>
            <person name="Gujja S."/>
            <person name="Hansen M."/>
            <person name="Howarth C."/>
            <person name="Imamovic A."/>
            <person name="Ireland A."/>
            <person name="Larimer J."/>
            <person name="McCowan C."/>
            <person name="Murphy C."/>
            <person name="Pearson M."/>
            <person name="Poon T.W."/>
            <person name="Priest M."/>
            <person name="Roberts A."/>
            <person name="Saif S."/>
            <person name="Shea T."/>
            <person name="Sisk P."/>
            <person name="Sykes S."/>
            <person name="Wortman J."/>
            <person name="Nusbaum C."/>
            <person name="Birren B."/>
        </authorList>
    </citation>
    <scope>NUCLEOTIDE SEQUENCE [LARGE SCALE GENOMIC DNA]</scope>
    <source>
        <strain evidence="1 2">CBS 101466</strain>
    </source>
</reference>
<name>W2SEH8_CYPE1</name>
<dbReference type="InParanoid" id="W2SEH8"/>
<gene>
    <name evidence="1" type="ORF">HMPREF1541_01287</name>
</gene>
<dbReference type="VEuPathDB" id="FungiDB:HMPREF1541_01287"/>
<evidence type="ECO:0000313" key="2">
    <source>
        <dbReference type="Proteomes" id="UP000030752"/>
    </source>
</evidence>